<feature type="compositionally biased region" description="Low complexity" evidence="7">
    <location>
        <begin position="88"/>
        <end position="97"/>
    </location>
</feature>
<keyword evidence="5" id="KW-0234">DNA repair</keyword>
<evidence type="ECO:0000313" key="8">
    <source>
        <dbReference type="EMBL" id="WEW54635.1"/>
    </source>
</evidence>
<evidence type="ECO:0000256" key="7">
    <source>
        <dbReference type="SAM" id="MobiDB-lite"/>
    </source>
</evidence>
<keyword evidence="4" id="KW-0238">DNA-binding</keyword>
<keyword evidence="6" id="KW-0539">Nucleus</keyword>
<dbReference type="PANTHER" id="PTHR28680:SF1">
    <property type="entry name" value="CENTROMERE PROTEIN X"/>
    <property type="match status" value="1"/>
</dbReference>
<dbReference type="GO" id="GO:0006281">
    <property type="term" value="P:DNA repair"/>
    <property type="evidence" value="ECO:0007669"/>
    <property type="project" value="UniProtKB-KW"/>
</dbReference>
<keyword evidence="9" id="KW-1185">Reference proteome</keyword>
<proteinExistence type="inferred from homology"/>
<dbReference type="Pfam" id="PF09415">
    <property type="entry name" value="CENP-X"/>
    <property type="match status" value="1"/>
</dbReference>
<evidence type="ECO:0000313" key="9">
    <source>
        <dbReference type="Proteomes" id="UP001219355"/>
    </source>
</evidence>
<comment type="similarity">
    <text evidence="2">Belongs to the CENP-X/MHF2 family.</text>
</comment>
<name>A0AAF0DAK1_9EURO</name>
<keyword evidence="3" id="KW-0227">DNA damage</keyword>
<accession>A0AAF0DAK1</accession>
<evidence type="ECO:0000256" key="2">
    <source>
        <dbReference type="ARBA" id="ARBA00009359"/>
    </source>
</evidence>
<evidence type="ECO:0000256" key="6">
    <source>
        <dbReference type="ARBA" id="ARBA00023242"/>
    </source>
</evidence>
<evidence type="ECO:0000256" key="5">
    <source>
        <dbReference type="ARBA" id="ARBA00023204"/>
    </source>
</evidence>
<comment type="subcellular location">
    <subcellularLocation>
        <location evidence="1">Nucleus</location>
    </subcellularLocation>
</comment>
<dbReference type="AlphaFoldDB" id="A0AAF0DAK1"/>
<evidence type="ECO:0000256" key="3">
    <source>
        <dbReference type="ARBA" id="ARBA00022763"/>
    </source>
</evidence>
<reference evidence="8" key="1">
    <citation type="submission" date="2023-03" db="EMBL/GenBank/DDBJ databases">
        <title>Emydomyces testavorans Genome Sequence.</title>
        <authorList>
            <person name="Hoyer L."/>
        </authorList>
    </citation>
    <scope>NUCLEOTIDE SEQUENCE</scope>
    <source>
        <strain evidence="8">16-2883</strain>
    </source>
</reference>
<dbReference type="InterPro" id="IPR018552">
    <property type="entry name" value="CENP-X"/>
</dbReference>
<dbReference type="GO" id="GO:0051382">
    <property type="term" value="P:kinetochore assembly"/>
    <property type="evidence" value="ECO:0007669"/>
    <property type="project" value="InterPro"/>
</dbReference>
<feature type="compositionally biased region" description="Polar residues" evidence="7">
    <location>
        <begin position="24"/>
        <end position="40"/>
    </location>
</feature>
<dbReference type="EMBL" id="CP120627">
    <property type="protein sequence ID" value="WEW54635.1"/>
    <property type="molecule type" value="Genomic_DNA"/>
</dbReference>
<dbReference type="GO" id="GO:0031297">
    <property type="term" value="P:replication fork processing"/>
    <property type="evidence" value="ECO:0007669"/>
    <property type="project" value="TreeGrafter"/>
</dbReference>
<dbReference type="CDD" id="cd22921">
    <property type="entry name" value="HFD_CENP-X"/>
    <property type="match status" value="1"/>
</dbReference>
<feature type="compositionally biased region" description="Basic residues" evidence="7">
    <location>
        <begin position="41"/>
        <end position="51"/>
    </location>
</feature>
<dbReference type="PANTHER" id="PTHR28680">
    <property type="entry name" value="CENTROMERE PROTEIN X"/>
    <property type="match status" value="1"/>
</dbReference>
<gene>
    <name evidence="8" type="ORF">PRK78_000055</name>
</gene>
<evidence type="ECO:0000256" key="1">
    <source>
        <dbReference type="ARBA" id="ARBA00004123"/>
    </source>
</evidence>
<organism evidence="8 9">
    <name type="scientific">Emydomyces testavorans</name>
    <dbReference type="NCBI Taxonomy" id="2070801"/>
    <lineage>
        <taxon>Eukaryota</taxon>
        <taxon>Fungi</taxon>
        <taxon>Dikarya</taxon>
        <taxon>Ascomycota</taxon>
        <taxon>Pezizomycotina</taxon>
        <taxon>Eurotiomycetes</taxon>
        <taxon>Eurotiomycetidae</taxon>
        <taxon>Onygenales</taxon>
        <taxon>Nannizziopsiaceae</taxon>
        <taxon>Emydomyces</taxon>
    </lineage>
</organism>
<dbReference type="GO" id="GO:0003677">
    <property type="term" value="F:DNA binding"/>
    <property type="evidence" value="ECO:0007669"/>
    <property type="project" value="UniProtKB-KW"/>
</dbReference>
<dbReference type="GO" id="GO:0071821">
    <property type="term" value="C:FANCM-MHF complex"/>
    <property type="evidence" value="ECO:0007669"/>
    <property type="project" value="TreeGrafter"/>
</dbReference>
<sequence length="210" mass="23576">MPPPPKRRRLPFKPPRSVAAVTEQAPTTTSKPVPTSNVSHKPVRSTSRQRSKTQINLVSRTPSPAPTPEQPSRSRSAPPSELHDHSPSRSLDSLSSDPDYILAEIIPPKEDKKQSLETSEPDFPPKLLAAIIHGHMKNKGEKMRITKDANKLYAKYIDLFVKEAVARAIYERREQVKTDGMGGNRIETRLDSYLEVEDLEKLAPQLLLDF</sequence>
<protein>
    <submittedName>
        <fullName evidence="8">Uncharacterized protein</fullName>
    </submittedName>
</protein>
<feature type="region of interest" description="Disordered" evidence="7">
    <location>
        <begin position="1"/>
        <end position="97"/>
    </location>
</feature>
<feature type="compositionally biased region" description="Basic residues" evidence="7">
    <location>
        <begin position="1"/>
        <end position="11"/>
    </location>
</feature>
<dbReference type="Proteomes" id="UP001219355">
    <property type="component" value="Chromosome 1"/>
</dbReference>
<dbReference type="GO" id="GO:0000712">
    <property type="term" value="P:resolution of meiotic recombination intermediates"/>
    <property type="evidence" value="ECO:0007669"/>
    <property type="project" value="TreeGrafter"/>
</dbReference>
<dbReference type="Gene3D" id="6.10.130.30">
    <property type="match status" value="1"/>
</dbReference>
<feature type="compositionally biased region" description="Polar residues" evidence="7">
    <location>
        <begin position="52"/>
        <end position="62"/>
    </location>
</feature>
<evidence type="ECO:0000256" key="4">
    <source>
        <dbReference type="ARBA" id="ARBA00023125"/>
    </source>
</evidence>